<evidence type="ECO:0000256" key="4">
    <source>
        <dbReference type="ARBA" id="ARBA00022989"/>
    </source>
</evidence>
<proteinExistence type="inferred from homology"/>
<evidence type="ECO:0000256" key="2">
    <source>
        <dbReference type="ARBA" id="ARBA00009773"/>
    </source>
</evidence>
<dbReference type="PANTHER" id="PTHR21716">
    <property type="entry name" value="TRANSMEMBRANE PROTEIN"/>
    <property type="match status" value="1"/>
</dbReference>
<feature type="transmembrane region" description="Helical" evidence="7">
    <location>
        <begin position="151"/>
        <end position="169"/>
    </location>
</feature>
<feature type="transmembrane region" description="Helical" evidence="7">
    <location>
        <begin position="298"/>
        <end position="330"/>
    </location>
</feature>
<evidence type="ECO:0000256" key="6">
    <source>
        <dbReference type="SAM" id="MobiDB-lite"/>
    </source>
</evidence>
<comment type="subcellular location">
    <subcellularLocation>
        <location evidence="1">Membrane</location>
        <topology evidence="1">Multi-pass membrane protein</topology>
    </subcellularLocation>
</comment>
<dbReference type="InterPro" id="IPR002549">
    <property type="entry name" value="AI-2E-like"/>
</dbReference>
<evidence type="ECO:0000313" key="8">
    <source>
        <dbReference type="EMBL" id="MBO8449212.1"/>
    </source>
</evidence>
<gene>
    <name evidence="8" type="ORF">IAC29_08080</name>
</gene>
<keyword evidence="3 7" id="KW-0812">Transmembrane</keyword>
<feature type="transmembrane region" description="Helical" evidence="7">
    <location>
        <begin position="67"/>
        <end position="92"/>
    </location>
</feature>
<sequence length="385" mass="42078">MGNPYKKSISRELIWEYALLILIFGLGIILFNQARPFISGVLAAFTLYILLRKPAARLTEKTGKPVLSATVILICVVLFIIIPLSLLVWFIISKLQQVNWNTSAIIAPVMQTIDIIKERFGIDLISEKNITFAAGKITALGQSVINGIGDFFINIFAALILLFFLLTGGRKMEEYLSSLIPMKKVNKRETIEKVNIMVKSNAIGIPLLALIQGLIAWIGYMFFGVPNAFLSAFLTGLCSVVPIVGTMVVWVPLSIYFMVLGLWGKAIGLLLFSAIFISQSDNLIRFILQKKLADTHPLITIFGVVAGLQIFGFIGIIFGPLLVSLFLLFLDMFRKEYLADDGPGTDAAGEETPPGKQEEVQSPGQGKAAVTAGEQACDGGRDGNE</sequence>
<comment type="caution">
    <text evidence="8">The sequence shown here is derived from an EMBL/GenBank/DDBJ whole genome shotgun (WGS) entry which is preliminary data.</text>
</comment>
<protein>
    <submittedName>
        <fullName evidence="8">AI-2E family transporter</fullName>
    </submittedName>
</protein>
<feature type="transmembrane region" description="Helical" evidence="7">
    <location>
        <begin position="257"/>
        <end position="278"/>
    </location>
</feature>
<evidence type="ECO:0000256" key="5">
    <source>
        <dbReference type="ARBA" id="ARBA00023136"/>
    </source>
</evidence>
<feature type="transmembrane region" description="Helical" evidence="7">
    <location>
        <begin position="12"/>
        <end position="31"/>
    </location>
</feature>
<evidence type="ECO:0000256" key="3">
    <source>
        <dbReference type="ARBA" id="ARBA00022692"/>
    </source>
</evidence>
<dbReference type="AlphaFoldDB" id="A0A9D9ELA7"/>
<evidence type="ECO:0000256" key="1">
    <source>
        <dbReference type="ARBA" id="ARBA00004141"/>
    </source>
</evidence>
<feature type="region of interest" description="Disordered" evidence="6">
    <location>
        <begin position="343"/>
        <end position="385"/>
    </location>
</feature>
<reference evidence="8" key="1">
    <citation type="submission" date="2020-10" db="EMBL/GenBank/DDBJ databases">
        <authorList>
            <person name="Gilroy R."/>
        </authorList>
    </citation>
    <scope>NUCLEOTIDE SEQUENCE</scope>
    <source>
        <strain evidence="8">20514</strain>
    </source>
</reference>
<feature type="transmembrane region" description="Helical" evidence="7">
    <location>
        <begin position="37"/>
        <end position="55"/>
    </location>
</feature>
<feature type="transmembrane region" description="Helical" evidence="7">
    <location>
        <begin position="229"/>
        <end position="250"/>
    </location>
</feature>
<reference evidence="8" key="2">
    <citation type="journal article" date="2021" name="PeerJ">
        <title>Extensive microbial diversity within the chicken gut microbiome revealed by metagenomics and culture.</title>
        <authorList>
            <person name="Gilroy R."/>
            <person name="Ravi A."/>
            <person name="Getino M."/>
            <person name="Pursley I."/>
            <person name="Horton D.L."/>
            <person name="Alikhan N.F."/>
            <person name="Baker D."/>
            <person name="Gharbi K."/>
            <person name="Hall N."/>
            <person name="Watson M."/>
            <person name="Adriaenssens E.M."/>
            <person name="Foster-Nyarko E."/>
            <person name="Jarju S."/>
            <person name="Secka A."/>
            <person name="Antonio M."/>
            <person name="Oren A."/>
            <person name="Chaudhuri R.R."/>
            <person name="La Ragione R."/>
            <person name="Hildebrand F."/>
            <person name="Pallen M.J."/>
        </authorList>
    </citation>
    <scope>NUCLEOTIDE SEQUENCE</scope>
    <source>
        <strain evidence="8">20514</strain>
    </source>
</reference>
<organism evidence="8 9">
    <name type="scientific">Candidatus Cryptobacteroides merdigallinarum</name>
    <dbReference type="NCBI Taxonomy" id="2840770"/>
    <lineage>
        <taxon>Bacteria</taxon>
        <taxon>Pseudomonadati</taxon>
        <taxon>Bacteroidota</taxon>
        <taxon>Bacteroidia</taxon>
        <taxon>Bacteroidales</taxon>
        <taxon>Candidatus Cryptobacteroides</taxon>
    </lineage>
</organism>
<comment type="similarity">
    <text evidence="2">Belongs to the autoinducer-2 exporter (AI-2E) (TC 2.A.86) family.</text>
</comment>
<accession>A0A9D9ELA7</accession>
<name>A0A9D9ELA7_9BACT</name>
<keyword evidence="5 7" id="KW-0472">Membrane</keyword>
<evidence type="ECO:0000313" key="9">
    <source>
        <dbReference type="Proteomes" id="UP000810252"/>
    </source>
</evidence>
<dbReference type="GO" id="GO:0016020">
    <property type="term" value="C:membrane"/>
    <property type="evidence" value="ECO:0007669"/>
    <property type="project" value="UniProtKB-SubCell"/>
</dbReference>
<keyword evidence="4 7" id="KW-1133">Transmembrane helix</keyword>
<feature type="transmembrane region" description="Helical" evidence="7">
    <location>
        <begin position="203"/>
        <end position="223"/>
    </location>
</feature>
<dbReference type="PANTHER" id="PTHR21716:SF4">
    <property type="entry name" value="TRANSMEMBRANE PROTEIN 245"/>
    <property type="match status" value="1"/>
</dbReference>
<evidence type="ECO:0000256" key="7">
    <source>
        <dbReference type="SAM" id="Phobius"/>
    </source>
</evidence>
<dbReference type="EMBL" id="JADIMQ010000113">
    <property type="protein sequence ID" value="MBO8449212.1"/>
    <property type="molecule type" value="Genomic_DNA"/>
</dbReference>
<dbReference type="Proteomes" id="UP000810252">
    <property type="component" value="Unassembled WGS sequence"/>
</dbReference>
<dbReference type="Pfam" id="PF01594">
    <property type="entry name" value="AI-2E_transport"/>
    <property type="match status" value="1"/>
</dbReference>